<evidence type="ECO:0008006" key="4">
    <source>
        <dbReference type="Google" id="ProtNLM"/>
    </source>
</evidence>
<dbReference type="GO" id="GO:0042392">
    <property type="term" value="F:sphingosine-1-phosphate phosphatase activity"/>
    <property type="evidence" value="ECO:0007669"/>
    <property type="project" value="TreeGrafter"/>
</dbReference>
<keyword evidence="3" id="KW-1185">Reference proteome</keyword>
<dbReference type="InterPro" id="IPR036938">
    <property type="entry name" value="PAP2/HPO_sf"/>
</dbReference>
<reference evidence="3" key="2">
    <citation type="submission" date="2010-04" db="EMBL/GenBank/DDBJ databases">
        <authorList>
            <person name="Buell R."/>
            <person name="Hamilton J."/>
            <person name="Hostetler J."/>
        </authorList>
    </citation>
    <scope>NUCLEOTIDE SEQUENCE [LARGE SCALE GENOMIC DNA]</scope>
    <source>
        <strain evidence="3">DAOM:BR144</strain>
    </source>
</reference>
<evidence type="ECO:0000256" key="1">
    <source>
        <dbReference type="SAM" id="Phobius"/>
    </source>
</evidence>
<feature type="transmembrane region" description="Helical" evidence="1">
    <location>
        <begin position="83"/>
        <end position="105"/>
    </location>
</feature>
<dbReference type="SUPFAM" id="SSF48317">
    <property type="entry name" value="Acid phosphatase/Vanadium-dependent haloperoxidase"/>
    <property type="match status" value="1"/>
</dbReference>
<accession>K3X7F5</accession>
<dbReference type="PANTHER" id="PTHR14969">
    <property type="entry name" value="SPHINGOSINE-1-PHOSPHATE PHOSPHOHYDROLASE"/>
    <property type="match status" value="1"/>
</dbReference>
<dbReference type="eggNOG" id="ENOG502SC5I">
    <property type="taxonomic scope" value="Eukaryota"/>
</dbReference>
<keyword evidence="1" id="KW-0812">Transmembrane</keyword>
<sequence length="263" mass="28657">MAAAARCTSFEECCSACGGDSYRCARGPCSTSFVTKGFFSISVPTESVGFWDVVLSFYGMVPYLVPIALALDILLHRRTWTRIWAFLFIPIVAVINAVILVKSLGDCAECARPCGSCVASKGMPSGHATNAIGLCLWILLETLLGVGRSWSVCKKALVILGSVLLFAPVPYSRVYLGDHTSLQVGIGAANGVVLSVAYFLLLRLYVAKKLDRWSQWLTNEAKWFKVRIANDFSLRKQSLLEEGDTALTTSATSQYMTASTPQW</sequence>
<feature type="transmembrane region" description="Helical" evidence="1">
    <location>
        <begin position="125"/>
        <end position="144"/>
    </location>
</feature>
<keyword evidence="1" id="KW-1133">Transmembrane helix</keyword>
<dbReference type="PANTHER" id="PTHR14969:SF13">
    <property type="entry name" value="AT30094P"/>
    <property type="match status" value="1"/>
</dbReference>
<reference evidence="2" key="3">
    <citation type="submission" date="2015-02" db="UniProtKB">
        <authorList>
            <consortium name="EnsemblProtists"/>
        </authorList>
    </citation>
    <scope>IDENTIFICATION</scope>
    <source>
        <strain evidence="2">DAOM BR144</strain>
    </source>
</reference>
<evidence type="ECO:0000313" key="2">
    <source>
        <dbReference type="EnsemblProtists" id="PYU1_T013154"/>
    </source>
</evidence>
<dbReference type="Proteomes" id="UP000019132">
    <property type="component" value="Unassembled WGS sequence"/>
</dbReference>
<name>K3X7F5_GLOUD</name>
<dbReference type="InParanoid" id="K3X7F5"/>
<dbReference type="Gene3D" id="1.20.144.10">
    <property type="entry name" value="Phosphatidic acid phosphatase type 2/haloperoxidase"/>
    <property type="match status" value="1"/>
</dbReference>
<organism evidence="2 3">
    <name type="scientific">Globisporangium ultimum (strain ATCC 200006 / CBS 805.95 / DAOM BR144)</name>
    <name type="common">Pythium ultimum</name>
    <dbReference type="NCBI Taxonomy" id="431595"/>
    <lineage>
        <taxon>Eukaryota</taxon>
        <taxon>Sar</taxon>
        <taxon>Stramenopiles</taxon>
        <taxon>Oomycota</taxon>
        <taxon>Peronosporomycetes</taxon>
        <taxon>Pythiales</taxon>
        <taxon>Pythiaceae</taxon>
        <taxon>Globisporangium</taxon>
    </lineage>
</organism>
<reference evidence="3" key="1">
    <citation type="journal article" date="2010" name="Genome Biol.">
        <title>Genome sequence of the necrotrophic plant pathogen Pythium ultimum reveals original pathogenicity mechanisms and effector repertoire.</title>
        <authorList>
            <person name="Levesque C.A."/>
            <person name="Brouwer H."/>
            <person name="Cano L."/>
            <person name="Hamilton J.P."/>
            <person name="Holt C."/>
            <person name="Huitema E."/>
            <person name="Raffaele S."/>
            <person name="Robideau G.P."/>
            <person name="Thines M."/>
            <person name="Win J."/>
            <person name="Zerillo M.M."/>
            <person name="Beakes G.W."/>
            <person name="Boore J.L."/>
            <person name="Busam D."/>
            <person name="Dumas B."/>
            <person name="Ferriera S."/>
            <person name="Fuerstenberg S.I."/>
            <person name="Gachon C.M."/>
            <person name="Gaulin E."/>
            <person name="Govers F."/>
            <person name="Grenville-Briggs L."/>
            <person name="Horner N."/>
            <person name="Hostetler J."/>
            <person name="Jiang R.H."/>
            <person name="Johnson J."/>
            <person name="Krajaejun T."/>
            <person name="Lin H."/>
            <person name="Meijer H.J."/>
            <person name="Moore B."/>
            <person name="Morris P."/>
            <person name="Phuntmart V."/>
            <person name="Puiu D."/>
            <person name="Shetty J."/>
            <person name="Stajich J.E."/>
            <person name="Tripathy S."/>
            <person name="Wawra S."/>
            <person name="van West P."/>
            <person name="Whitty B.R."/>
            <person name="Coutinho P.M."/>
            <person name="Henrissat B."/>
            <person name="Martin F."/>
            <person name="Thomas P.D."/>
            <person name="Tyler B.M."/>
            <person name="De Vries R.P."/>
            <person name="Kamoun S."/>
            <person name="Yandell M."/>
            <person name="Tisserat N."/>
            <person name="Buell C.R."/>
        </authorList>
    </citation>
    <scope>NUCLEOTIDE SEQUENCE</scope>
    <source>
        <strain evidence="3">DAOM:BR144</strain>
    </source>
</reference>
<evidence type="ECO:0000313" key="3">
    <source>
        <dbReference type="Proteomes" id="UP000019132"/>
    </source>
</evidence>
<dbReference type="HOGENOM" id="CLU_072979_0_0_1"/>
<dbReference type="AlphaFoldDB" id="K3X7F5"/>
<dbReference type="VEuPathDB" id="FungiDB:PYU1_G013127"/>
<feature type="transmembrane region" description="Helical" evidence="1">
    <location>
        <begin position="182"/>
        <end position="206"/>
    </location>
</feature>
<dbReference type="EMBL" id="GL376577">
    <property type="status" value="NOT_ANNOTATED_CDS"/>
    <property type="molecule type" value="Genomic_DNA"/>
</dbReference>
<proteinExistence type="predicted"/>
<dbReference type="OMA" id="PEECCSL"/>
<protein>
    <recommendedName>
        <fullName evidence="4">Phosphatidic acid phosphatase type 2/haloperoxidase domain-containing protein</fullName>
    </recommendedName>
</protein>
<dbReference type="EnsemblProtists" id="PYU1_T013154">
    <property type="protein sequence ID" value="PYU1_T013154"/>
    <property type="gene ID" value="PYU1_G013127"/>
</dbReference>
<feature type="transmembrane region" description="Helical" evidence="1">
    <location>
        <begin position="48"/>
        <end position="71"/>
    </location>
</feature>
<keyword evidence="1" id="KW-0472">Membrane</keyword>
<feature type="transmembrane region" description="Helical" evidence="1">
    <location>
        <begin position="156"/>
        <end position="176"/>
    </location>
</feature>